<dbReference type="Proteomes" id="UP001152803">
    <property type="component" value="Unassembled WGS sequence"/>
</dbReference>
<dbReference type="PROSITE" id="PS50024">
    <property type="entry name" value="SEA"/>
    <property type="match status" value="1"/>
</dbReference>
<dbReference type="InterPro" id="IPR036364">
    <property type="entry name" value="SEA_dom_sf"/>
</dbReference>
<reference evidence="3" key="1">
    <citation type="journal article" date="2023" name="Science">
        <title>Genome structures resolve the early diversification of teleost fishes.</title>
        <authorList>
            <person name="Parey E."/>
            <person name="Louis A."/>
            <person name="Montfort J."/>
            <person name="Bouchez O."/>
            <person name="Roques C."/>
            <person name="Iampietro C."/>
            <person name="Lluch J."/>
            <person name="Castinel A."/>
            <person name="Donnadieu C."/>
            <person name="Desvignes T."/>
            <person name="Floi Bucao C."/>
            <person name="Jouanno E."/>
            <person name="Wen M."/>
            <person name="Mejri S."/>
            <person name="Dirks R."/>
            <person name="Jansen H."/>
            <person name="Henkel C."/>
            <person name="Chen W.J."/>
            <person name="Zahm M."/>
            <person name="Cabau C."/>
            <person name="Klopp C."/>
            <person name="Thompson A.W."/>
            <person name="Robinson-Rechavi M."/>
            <person name="Braasch I."/>
            <person name="Lecointre G."/>
            <person name="Bobe J."/>
            <person name="Postlethwait J.H."/>
            <person name="Berthelot C."/>
            <person name="Roest Crollius H."/>
            <person name="Guiguen Y."/>
        </authorList>
    </citation>
    <scope>NUCLEOTIDE SEQUENCE</scope>
    <source>
        <strain evidence="3">Concon-B</strain>
    </source>
</reference>
<dbReference type="Pfam" id="PF01390">
    <property type="entry name" value="SEA"/>
    <property type="match status" value="1"/>
</dbReference>
<dbReference type="OrthoDB" id="414661at2759"/>
<accession>A0A9Q1DRU7</accession>
<gene>
    <name evidence="3" type="ORF">COCON_G00063810</name>
</gene>
<proteinExistence type="predicted"/>
<evidence type="ECO:0000256" key="1">
    <source>
        <dbReference type="SAM" id="Phobius"/>
    </source>
</evidence>
<dbReference type="EMBL" id="JAFJMO010000004">
    <property type="protein sequence ID" value="KAJ8279315.1"/>
    <property type="molecule type" value="Genomic_DNA"/>
</dbReference>
<name>A0A9Q1DRU7_CONCO</name>
<dbReference type="Gene3D" id="3.30.70.960">
    <property type="entry name" value="SEA domain"/>
    <property type="match status" value="1"/>
</dbReference>
<keyword evidence="1" id="KW-0472">Membrane</keyword>
<evidence type="ECO:0000313" key="3">
    <source>
        <dbReference type="EMBL" id="KAJ8279315.1"/>
    </source>
</evidence>
<dbReference type="AlphaFoldDB" id="A0A9Q1DRU7"/>
<evidence type="ECO:0000313" key="4">
    <source>
        <dbReference type="Proteomes" id="UP001152803"/>
    </source>
</evidence>
<comment type="caution">
    <text evidence="3">The sequence shown here is derived from an EMBL/GenBank/DDBJ whole genome shotgun (WGS) entry which is preliminary data.</text>
</comment>
<dbReference type="InterPro" id="IPR000082">
    <property type="entry name" value="SEA_dom"/>
</dbReference>
<keyword evidence="1" id="KW-1133">Transmembrane helix</keyword>
<protein>
    <recommendedName>
        <fullName evidence="2">SEA domain-containing protein</fullName>
    </recommendedName>
</protein>
<dbReference type="SUPFAM" id="SSF82671">
    <property type="entry name" value="SEA domain"/>
    <property type="match status" value="1"/>
</dbReference>
<feature type="transmembrane region" description="Helical" evidence="1">
    <location>
        <begin position="59"/>
        <end position="88"/>
    </location>
</feature>
<keyword evidence="1" id="KW-0812">Transmembrane</keyword>
<feature type="domain" description="SEA" evidence="2">
    <location>
        <begin position="95"/>
        <end position="186"/>
    </location>
</feature>
<feature type="transmembrane region" description="Helical" evidence="1">
    <location>
        <begin position="162"/>
        <end position="184"/>
    </location>
</feature>
<keyword evidence="4" id="KW-1185">Reference proteome</keyword>
<sequence>MDNERGCPGTNEAENGGANVADISVEVATVDAILDKLCRKYSRRRQRDRKKEKKKRDPLWNLQNLAILIIVVIFIIVVIMWSLLWIFIFRRESGSGAYFAGMFQVANVEFIPEYRHTGSSEFLSMANRIQYVVSSVYKKSSISRLYRHSVITDLRHVQPVPALYALFLLWCSASQGMGCAVTMLTI</sequence>
<organism evidence="3 4">
    <name type="scientific">Conger conger</name>
    <name type="common">Conger eel</name>
    <name type="synonym">Muraena conger</name>
    <dbReference type="NCBI Taxonomy" id="82655"/>
    <lineage>
        <taxon>Eukaryota</taxon>
        <taxon>Metazoa</taxon>
        <taxon>Chordata</taxon>
        <taxon>Craniata</taxon>
        <taxon>Vertebrata</taxon>
        <taxon>Euteleostomi</taxon>
        <taxon>Actinopterygii</taxon>
        <taxon>Neopterygii</taxon>
        <taxon>Teleostei</taxon>
        <taxon>Anguilliformes</taxon>
        <taxon>Congridae</taxon>
        <taxon>Conger</taxon>
    </lineage>
</organism>
<evidence type="ECO:0000259" key="2">
    <source>
        <dbReference type="PROSITE" id="PS50024"/>
    </source>
</evidence>